<reference evidence="2" key="1">
    <citation type="submission" date="2014-09" db="EMBL/GenBank/DDBJ databases">
        <authorList>
            <person name="Illeghems K.G."/>
        </authorList>
    </citation>
    <scope>NUCLEOTIDE SEQUENCE [LARGE SCALE GENOMIC DNA]</scope>
    <source>
        <strain evidence="2">108B</strain>
    </source>
</reference>
<dbReference type="AlphaFoldDB" id="A0A0U5BBZ7"/>
<organism evidence="1 2">
    <name type="scientific">Acetobacter senegalensis</name>
    <dbReference type="NCBI Taxonomy" id="446692"/>
    <lineage>
        <taxon>Bacteria</taxon>
        <taxon>Pseudomonadati</taxon>
        <taxon>Pseudomonadota</taxon>
        <taxon>Alphaproteobacteria</taxon>
        <taxon>Acetobacterales</taxon>
        <taxon>Acetobacteraceae</taxon>
        <taxon>Acetobacter</taxon>
    </lineage>
</organism>
<name>A0A0U5BBZ7_9PROT</name>
<dbReference type="KEGG" id="asz:ASN_2593"/>
<sequence length="97" mass="10409">MECPGAVPDGSGIDPLAIERETGGRITHALWAGIAQRGPDPPLLHPPWFPSLTQTGIKNLDGCIISMQQICLYDILTDQICQRTQNGNGLTTLVDQG</sequence>
<accession>A0A0U5BBZ7</accession>
<proteinExistence type="predicted"/>
<protein>
    <submittedName>
        <fullName evidence="1">Uncharacterized protein</fullName>
    </submittedName>
</protein>
<dbReference type="Proteomes" id="UP000056109">
    <property type="component" value="Chromosome I"/>
</dbReference>
<keyword evidence="2" id="KW-1185">Reference proteome</keyword>
<evidence type="ECO:0000313" key="1">
    <source>
        <dbReference type="EMBL" id="CEF41874.1"/>
    </source>
</evidence>
<gene>
    <name evidence="1" type="ORF">ASN_2593</name>
</gene>
<dbReference type="EMBL" id="LN606600">
    <property type="protein sequence ID" value="CEF41874.1"/>
    <property type="molecule type" value="Genomic_DNA"/>
</dbReference>
<evidence type="ECO:0000313" key="2">
    <source>
        <dbReference type="Proteomes" id="UP000056109"/>
    </source>
</evidence>